<reference evidence="1 2" key="3">
    <citation type="journal article" date="2022" name="Microbiol. Spectr.">
        <title>Folding features and dynamics of 3D genome architecture in plant fungal pathogens.</title>
        <authorList>
            <person name="Xia C."/>
        </authorList>
    </citation>
    <scope>NUCLEOTIDE SEQUENCE [LARGE SCALE GENOMIC DNA]</scope>
    <source>
        <strain evidence="1 2">93-210</strain>
    </source>
</reference>
<evidence type="ECO:0000313" key="2">
    <source>
        <dbReference type="Proteomes" id="UP001060170"/>
    </source>
</evidence>
<evidence type="ECO:0000313" key="1">
    <source>
        <dbReference type="EMBL" id="KAI7938078.1"/>
    </source>
</evidence>
<dbReference type="EMBL" id="CM045880">
    <property type="protein sequence ID" value="KAI7938078.1"/>
    <property type="molecule type" value="Genomic_DNA"/>
</dbReference>
<organism evidence="1 2">
    <name type="scientific">Puccinia striiformis f. sp. tritici</name>
    <dbReference type="NCBI Taxonomy" id="168172"/>
    <lineage>
        <taxon>Eukaryota</taxon>
        <taxon>Fungi</taxon>
        <taxon>Dikarya</taxon>
        <taxon>Basidiomycota</taxon>
        <taxon>Pucciniomycotina</taxon>
        <taxon>Pucciniomycetes</taxon>
        <taxon>Pucciniales</taxon>
        <taxon>Pucciniaceae</taxon>
        <taxon>Puccinia</taxon>
    </lineage>
</organism>
<protein>
    <submittedName>
        <fullName evidence="1">Uncharacterized protein</fullName>
    </submittedName>
</protein>
<comment type="caution">
    <text evidence="1">The sequence shown here is derived from an EMBL/GenBank/DDBJ whole genome shotgun (WGS) entry which is preliminary data.</text>
</comment>
<accession>A0ACC0DT31</accession>
<sequence length="565" mass="63771">MPTEYGNSSGKWGSGSDKMIGLESLMSLRSGSPGHRYLEGRIRVRQIGLDNYPIMYISMQPDINKGVLSCSTLYLERPPIKLHWQPTRRRTEACRDSTSVEEKVYENPGVNSGAIKLSQMGIHAWSDAHRARLLELILQQIDKNPGKKSRSSEPWALSEEGWATIRDQLNTEFDLDLNVSKISNQRTHIREKFWDYLELRKTGFSWDDKKSILVADQRTWKQLREDTNPHRSNLVRLRDKPFPIYDLAYRVFEGTKVSATCDHRNSEIDTPSTEDSKPEVRPRKEERTLAKQDGSINFKKRSFLSIYDDDDDSDIEILEESSCSTAPAKRLREREPNHTARSTTPLEEPPQKRKSPPIVAKDTKALPDKGRPVDCLTSRQDSTTGSHPEAGPPATVTKTIEKATCPNGKEKSLPSETSNARSRTGERPARSTTPLEDPPTSRAREEEAVDVGMEKAVQSTSLTDGATGVEKKSSSPLEHKTSSIHASREDEQVDSFKHILQHPIDTRAEAIKSLEDLFSQDIKGQNFIKLVSVLENSEKASFFSILVHNSTKDVCKMWLYQEAGI</sequence>
<gene>
    <name evidence="1" type="ORF">MJO28_014998</name>
</gene>
<reference evidence="2" key="2">
    <citation type="journal article" date="2018" name="Mol. Plant Microbe Interact.">
        <title>Genome sequence resources for the wheat stripe rust pathogen (Puccinia striiformis f. sp. tritici) and the barley stripe rust pathogen (Puccinia striiformis f. sp. hordei).</title>
        <authorList>
            <person name="Xia C."/>
            <person name="Wang M."/>
            <person name="Yin C."/>
            <person name="Cornejo O.E."/>
            <person name="Hulbert S.H."/>
            <person name="Chen X."/>
        </authorList>
    </citation>
    <scope>NUCLEOTIDE SEQUENCE [LARGE SCALE GENOMIC DNA]</scope>
    <source>
        <strain evidence="2">93-210</strain>
    </source>
</reference>
<keyword evidence="2" id="KW-1185">Reference proteome</keyword>
<proteinExistence type="predicted"/>
<reference evidence="2" key="1">
    <citation type="journal article" date="2018" name="BMC Genomics">
        <title>Genomic insights into host adaptation between the wheat stripe rust pathogen (Puccinia striiformis f. sp. tritici) and the barley stripe rust pathogen (Puccinia striiformis f. sp. hordei).</title>
        <authorList>
            <person name="Xia C."/>
            <person name="Wang M."/>
            <person name="Yin C."/>
            <person name="Cornejo O.E."/>
            <person name="Hulbert S.H."/>
            <person name="Chen X."/>
        </authorList>
    </citation>
    <scope>NUCLEOTIDE SEQUENCE [LARGE SCALE GENOMIC DNA]</scope>
    <source>
        <strain evidence="2">93-210</strain>
    </source>
</reference>
<name>A0ACC0DT31_9BASI</name>
<dbReference type="Proteomes" id="UP001060170">
    <property type="component" value="Chromosome 16"/>
</dbReference>